<evidence type="ECO:0000313" key="3">
    <source>
        <dbReference type="Proteomes" id="UP000050525"/>
    </source>
</evidence>
<sequence>MHTHSIWSSTQQVTSMDASPLHSCSPKTSQQPLTAVEHPNGPQQQPEVLPLESQETDALCETLQNVTDKRTENSCSSHELQPFLSLNSLLFLSLQLDSARWCKVTTENCSDLLLHSP</sequence>
<dbReference type="AlphaFoldDB" id="A0A151MCW4"/>
<dbReference type="EMBL" id="AKHW03006231">
    <property type="protein sequence ID" value="KYO22352.1"/>
    <property type="molecule type" value="Genomic_DNA"/>
</dbReference>
<organism evidence="2 3">
    <name type="scientific">Alligator mississippiensis</name>
    <name type="common">American alligator</name>
    <dbReference type="NCBI Taxonomy" id="8496"/>
    <lineage>
        <taxon>Eukaryota</taxon>
        <taxon>Metazoa</taxon>
        <taxon>Chordata</taxon>
        <taxon>Craniata</taxon>
        <taxon>Vertebrata</taxon>
        <taxon>Euteleostomi</taxon>
        <taxon>Archelosauria</taxon>
        <taxon>Archosauria</taxon>
        <taxon>Crocodylia</taxon>
        <taxon>Alligatoridae</taxon>
        <taxon>Alligatorinae</taxon>
        <taxon>Alligator</taxon>
    </lineage>
</organism>
<evidence type="ECO:0000313" key="2">
    <source>
        <dbReference type="EMBL" id="KYO22352.1"/>
    </source>
</evidence>
<reference evidence="2 3" key="1">
    <citation type="journal article" date="2012" name="Genome Biol.">
        <title>Sequencing three crocodilian genomes to illuminate the evolution of archosaurs and amniotes.</title>
        <authorList>
            <person name="St John J.A."/>
            <person name="Braun E.L."/>
            <person name="Isberg S.R."/>
            <person name="Miles L.G."/>
            <person name="Chong A.Y."/>
            <person name="Gongora J."/>
            <person name="Dalzell P."/>
            <person name="Moran C."/>
            <person name="Bed'hom B."/>
            <person name="Abzhanov A."/>
            <person name="Burgess S.C."/>
            <person name="Cooksey A.M."/>
            <person name="Castoe T.A."/>
            <person name="Crawford N.G."/>
            <person name="Densmore L.D."/>
            <person name="Drew J.C."/>
            <person name="Edwards S.V."/>
            <person name="Faircloth B.C."/>
            <person name="Fujita M.K."/>
            <person name="Greenwold M.J."/>
            <person name="Hoffmann F.G."/>
            <person name="Howard J.M."/>
            <person name="Iguchi T."/>
            <person name="Janes D.E."/>
            <person name="Khan S.Y."/>
            <person name="Kohno S."/>
            <person name="de Koning A.J."/>
            <person name="Lance S.L."/>
            <person name="McCarthy F.M."/>
            <person name="McCormack J.E."/>
            <person name="Merchant M.E."/>
            <person name="Peterson D.G."/>
            <person name="Pollock D.D."/>
            <person name="Pourmand N."/>
            <person name="Raney B.J."/>
            <person name="Roessler K.A."/>
            <person name="Sanford J.R."/>
            <person name="Sawyer R.H."/>
            <person name="Schmidt C.J."/>
            <person name="Triplett E.W."/>
            <person name="Tuberville T.D."/>
            <person name="Venegas-Anaya M."/>
            <person name="Howard J.T."/>
            <person name="Jarvis E.D."/>
            <person name="Guillette L.J.Jr."/>
            <person name="Glenn T.C."/>
            <person name="Green R.E."/>
            <person name="Ray D.A."/>
        </authorList>
    </citation>
    <scope>NUCLEOTIDE SEQUENCE [LARGE SCALE GENOMIC DNA]</scope>
    <source>
        <strain evidence="2">KSC_2009_1</strain>
    </source>
</reference>
<proteinExistence type="predicted"/>
<keyword evidence="3" id="KW-1185">Reference proteome</keyword>
<name>A0A151MCW4_ALLMI</name>
<comment type="caution">
    <text evidence="2">The sequence shown here is derived from an EMBL/GenBank/DDBJ whole genome shotgun (WGS) entry which is preliminary data.</text>
</comment>
<dbReference type="Proteomes" id="UP000050525">
    <property type="component" value="Unassembled WGS sequence"/>
</dbReference>
<gene>
    <name evidence="2" type="ORF">Y1Q_0002944</name>
</gene>
<feature type="compositionally biased region" description="Polar residues" evidence="1">
    <location>
        <begin position="1"/>
        <end position="17"/>
    </location>
</feature>
<feature type="region of interest" description="Disordered" evidence="1">
    <location>
        <begin position="1"/>
        <end position="52"/>
    </location>
</feature>
<evidence type="ECO:0000256" key="1">
    <source>
        <dbReference type="SAM" id="MobiDB-lite"/>
    </source>
</evidence>
<accession>A0A151MCW4</accession>
<protein>
    <submittedName>
        <fullName evidence="2">Uncharacterized protein</fullName>
    </submittedName>
</protein>